<evidence type="ECO:0000256" key="2">
    <source>
        <dbReference type="SAM" id="Phobius"/>
    </source>
</evidence>
<dbReference type="EMBL" id="PDKN01000005">
    <property type="protein sequence ID" value="RXJ56420.1"/>
    <property type="molecule type" value="Genomic_DNA"/>
</dbReference>
<keyword evidence="4" id="KW-1185">Reference proteome</keyword>
<dbReference type="AlphaFoldDB" id="A0A4Q0XP93"/>
<protein>
    <submittedName>
        <fullName evidence="3">Uncharacterized protein</fullName>
    </submittedName>
</protein>
<dbReference type="Proteomes" id="UP000290657">
    <property type="component" value="Unassembled WGS sequence"/>
</dbReference>
<dbReference type="RefSeq" id="WP_128996394.1">
    <property type="nucleotide sequence ID" value="NZ_PDKN01000005.1"/>
</dbReference>
<evidence type="ECO:0000313" key="4">
    <source>
        <dbReference type="Proteomes" id="UP000290657"/>
    </source>
</evidence>
<feature type="transmembrane region" description="Helical" evidence="2">
    <location>
        <begin position="283"/>
        <end position="303"/>
    </location>
</feature>
<name>A0A4Q0XP93_9BACT</name>
<keyword evidence="2" id="KW-1133">Transmembrane helix</keyword>
<reference evidence="3 4" key="1">
    <citation type="submission" date="2017-10" db="EMBL/GenBank/DDBJ databases">
        <title>Genomics of the genus Arcobacter.</title>
        <authorList>
            <person name="Perez-Cataluna A."/>
            <person name="Figueras M.J."/>
        </authorList>
    </citation>
    <scope>NUCLEOTIDE SEQUENCE [LARGE SCALE GENOMIC DNA]</scope>
    <source>
        <strain evidence="3 4">CECT 8987</strain>
    </source>
</reference>
<keyword evidence="2" id="KW-0812">Transmembrane</keyword>
<organism evidence="3 4">
    <name type="scientific">Candidatus Marinarcus aquaticus</name>
    <dbReference type="NCBI Taxonomy" id="2044504"/>
    <lineage>
        <taxon>Bacteria</taxon>
        <taxon>Pseudomonadati</taxon>
        <taxon>Campylobacterota</taxon>
        <taxon>Epsilonproteobacteria</taxon>
        <taxon>Campylobacterales</taxon>
        <taxon>Arcobacteraceae</taxon>
        <taxon>Candidatus Marinarcus</taxon>
    </lineage>
</organism>
<gene>
    <name evidence="3" type="ORF">CRV04_08365</name>
</gene>
<accession>A0A4Q0XP93</accession>
<evidence type="ECO:0000313" key="3">
    <source>
        <dbReference type="EMBL" id="RXJ56420.1"/>
    </source>
</evidence>
<evidence type="ECO:0000256" key="1">
    <source>
        <dbReference type="SAM" id="Coils"/>
    </source>
</evidence>
<feature type="coiled-coil region" evidence="1">
    <location>
        <begin position="310"/>
        <end position="337"/>
    </location>
</feature>
<sequence length="532" mass="61681">MFGKSSQYVSIIKYYNQLKLDYKLLNNDDIIKAEQSTFLTSGLSLPEDVVIKLRTLEQNEPETYFSTVCDAPTQKLYAKGDKPDADTNVVVNLNSDYKVALDKSTLFETKYYFDASGIDYIYSPFHILNLHCEQNPSASALTGLILNDSLYLVILNEENKIVYYAIKALTSFAEIKESHFYDNEISGQKLFDEIYYYEIENIISTVLAEFYATKDKTFIDRVTILHMIKQLNDEQVNTLHKELLIEVNYHPISMDDYIYELAKQPLKQQKSFIAPRKKVKSKFTFISLLLFLIISAASVYTIYTFMEIKKQSVEEKIVQEKIQKEALKKQKELLAKKPALPNHMVKNRAISKHLLELFENIPYNVVLNSLKLEAKQSTMSVSLLEDDTFIRSMQPNFLKLYAHSDIEFIDGKSTVLNATIINRDKIEETSNIKEILPNYIVNEFLPKQRVHEVLAGLLGKDVNFEFKSDFQSEVSTFNYQVDTVYKTPKELFDLIERLNIALYSVNISYPIIMEKTDEGIRTQFIVQFHQNR</sequence>
<keyword evidence="2" id="KW-0472">Membrane</keyword>
<proteinExistence type="predicted"/>
<keyword evidence="1" id="KW-0175">Coiled coil</keyword>
<dbReference type="OrthoDB" id="5341800at2"/>
<comment type="caution">
    <text evidence="3">The sequence shown here is derived from an EMBL/GenBank/DDBJ whole genome shotgun (WGS) entry which is preliminary data.</text>
</comment>